<dbReference type="PROSITE" id="PS51192">
    <property type="entry name" value="HELICASE_ATP_BIND_1"/>
    <property type="match status" value="1"/>
</dbReference>
<dbReference type="GO" id="GO:0004386">
    <property type="term" value="F:helicase activity"/>
    <property type="evidence" value="ECO:0007669"/>
    <property type="project" value="UniProtKB-KW"/>
</dbReference>
<keyword evidence="4" id="KW-0547">Nucleotide-binding</keyword>
<dbReference type="InterPro" id="IPR001650">
    <property type="entry name" value="Helicase_C-like"/>
</dbReference>
<sequence length="1103" mass="121696">MTFELTSAAVIPVGQWLESLELYMLTRFAGRRTLDLALTSSLDYTVPPAIAGDAVTATLDDGSRAELRMPESEEDANLPLARCSRCSSTFGPCIHATVLAVDLASSAALREALREGADTREAAAGALATRRALERDRAFERGLRAWLAPAAGELAIEISATPFDAPKRTEGRAYGDRSDPQRGATLSIFVRPAGERKLLAPRELATLSNFQSRDRRVLQYVRDHGLARKVVQVRGVDASLTIEAMRAHGGIFAAGYKGLLDFRTPRVKPRIELGEANVLEAFWIREDDGAPLAPPDFQRSKRIPAEDAAFFSGPFPFVWTKTGAIFRVADGVDLDLAEEFVRAPKLVVPEGKMKDAGSRLHRAARGRGIELPATEAFGLPPVETPRLVLRLSGEPLAIEGVLMAVYRKREISLFSQDGLCEVDEGRDRESESRARDAVLRCGLVARDPEKDEEEGLDWRADGMLLARGEAAVTFWQHGLVALRASDRPPIEVELARRLAQVRVGSPIAGRVHIALEGDWLKTRLEFRTDDLPVELMTIQSALERKQRWVSLSDGTLARISATIETVADEAAEIMAGRAEASLPPHQLGRLDRWLEENDGQMDAAVEALRQRLRALAVAENPDLPSGLRATLRPYQLLGLSWLQFLQSLGAGGILADDMGLGKTITTLAFLLRRKEAEGPAPSLVVCPTSVATNWMSESERFTPDLRVRLLHGLSREERILSPEIIAETDIVITTYGLLRRDLDALAAVRFRGLVLDEAQNVKNADSATRKAAAGIDAAMRLALTGTPMENRLRDLWSIMSLVNPGILGSAPSFEKRFERPIVANRSSVMAAERESPVAAELRSIVRPFLLRRTKNDVLRELPPKTEIDRFVSLTTEDKRMYDALAHTLRLSLKRKIEIEKRPVAMTVFAGLVRLRQMACDPRLIDAQFSEKPSAKRETFLELVRELVSEGRRALVFSQFVQLFDLWRRDLDKEGILYEYLDGSTTKRGEVVARFQQGTAPLFLISLKAGGAGLNLTAADTVIHCDPWWNPAVEDQATDRAYRIGQDKPVTVVRLVARGTIEEKILALKAKKRDLTRAVIDDGASALSGLTEEDLRVLLGDEGA</sequence>
<dbReference type="PROSITE" id="PS51194">
    <property type="entry name" value="HELICASE_CTER"/>
    <property type="match status" value="1"/>
</dbReference>
<dbReference type="SUPFAM" id="SSF52540">
    <property type="entry name" value="P-loop containing nucleoside triphosphate hydrolases"/>
    <property type="match status" value="2"/>
</dbReference>
<dbReference type="Pfam" id="PF00176">
    <property type="entry name" value="SNF2-rel_dom"/>
    <property type="match status" value="1"/>
</dbReference>
<accession>A0ABZ2LY18</accession>
<dbReference type="InterPro" id="IPR014001">
    <property type="entry name" value="Helicase_ATP-bd"/>
</dbReference>
<feature type="domain" description="Helicase C-terminal" evidence="3">
    <location>
        <begin position="938"/>
        <end position="1095"/>
    </location>
</feature>
<dbReference type="SMART" id="SM00487">
    <property type="entry name" value="DEXDc"/>
    <property type="match status" value="1"/>
</dbReference>
<dbReference type="Pfam" id="PF00271">
    <property type="entry name" value="Helicase_C"/>
    <property type="match status" value="1"/>
</dbReference>
<protein>
    <submittedName>
        <fullName evidence="4">DEAD/DEAH box helicase</fullName>
    </submittedName>
</protein>
<feature type="domain" description="Helicase ATP-binding" evidence="2">
    <location>
        <begin position="643"/>
        <end position="805"/>
    </location>
</feature>
<evidence type="ECO:0000313" key="4">
    <source>
        <dbReference type="EMBL" id="WXB15783.1"/>
    </source>
</evidence>
<evidence type="ECO:0000259" key="3">
    <source>
        <dbReference type="PROSITE" id="PS51194"/>
    </source>
</evidence>
<keyword evidence="4" id="KW-0347">Helicase</keyword>
<dbReference type="InterPro" id="IPR027417">
    <property type="entry name" value="P-loop_NTPase"/>
</dbReference>
<reference evidence="4 5" key="1">
    <citation type="submission" date="2021-12" db="EMBL/GenBank/DDBJ databases">
        <title>Discovery of the Pendulisporaceae a myxobacterial family with distinct sporulation behavior and unique specialized metabolism.</title>
        <authorList>
            <person name="Garcia R."/>
            <person name="Popoff A."/>
            <person name="Bader C.D."/>
            <person name="Loehr J."/>
            <person name="Walesch S."/>
            <person name="Walt C."/>
            <person name="Boldt J."/>
            <person name="Bunk B."/>
            <person name="Haeckl F.J.F.P.J."/>
            <person name="Gunesch A.P."/>
            <person name="Birkelbach J."/>
            <person name="Nuebel U."/>
            <person name="Pietschmann T."/>
            <person name="Bach T."/>
            <person name="Mueller R."/>
        </authorList>
    </citation>
    <scope>NUCLEOTIDE SEQUENCE [LARGE SCALE GENOMIC DNA]</scope>
    <source>
        <strain evidence="4 5">MSr11954</strain>
    </source>
</reference>
<dbReference type="InterPro" id="IPR038718">
    <property type="entry name" value="SNF2-like_sf"/>
</dbReference>
<dbReference type="PANTHER" id="PTHR10799">
    <property type="entry name" value="SNF2/RAD54 HELICASE FAMILY"/>
    <property type="match status" value="1"/>
</dbReference>
<dbReference type="Gene3D" id="3.40.50.10810">
    <property type="entry name" value="Tandem AAA-ATPase domain"/>
    <property type="match status" value="1"/>
</dbReference>
<dbReference type="CDD" id="cd18012">
    <property type="entry name" value="DEXQc_arch_SWI2_SNF2"/>
    <property type="match status" value="1"/>
</dbReference>
<evidence type="ECO:0000259" key="2">
    <source>
        <dbReference type="PROSITE" id="PS51192"/>
    </source>
</evidence>
<evidence type="ECO:0000256" key="1">
    <source>
        <dbReference type="ARBA" id="ARBA00022801"/>
    </source>
</evidence>
<keyword evidence="1" id="KW-0378">Hydrolase</keyword>
<proteinExistence type="predicted"/>
<dbReference type="Proteomes" id="UP001370348">
    <property type="component" value="Chromosome"/>
</dbReference>
<dbReference type="Gene3D" id="3.40.50.300">
    <property type="entry name" value="P-loop containing nucleotide triphosphate hydrolases"/>
    <property type="match status" value="1"/>
</dbReference>
<dbReference type="InterPro" id="IPR000330">
    <property type="entry name" value="SNF2_N"/>
</dbReference>
<keyword evidence="5" id="KW-1185">Reference proteome</keyword>
<name>A0ABZ2LY18_9BACT</name>
<organism evidence="4 5">
    <name type="scientific">Pendulispora albinea</name>
    <dbReference type="NCBI Taxonomy" id="2741071"/>
    <lineage>
        <taxon>Bacteria</taxon>
        <taxon>Pseudomonadati</taxon>
        <taxon>Myxococcota</taxon>
        <taxon>Myxococcia</taxon>
        <taxon>Myxococcales</taxon>
        <taxon>Sorangiineae</taxon>
        <taxon>Pendulisporaceae</taxon>
        <taxon>Pendulispora</taxon>
    </lineage>
</organism>
<keyword evidence="4" id="KW-0067">ATP-binding</keyword>
<dbReference type="SMART" id="SM00490">
    <property type="entry name" value="HELICc"/>
    <property type="match status" value="1"/>
</dbReference>
<dbReference type="EMBL" id="CP089984">
    <property type="protein sequence ID" value="WXB15783.1"/>
    <property type="molecule type" value="Genomic_DNA"/>
</dbReference>
<dbReference type="RefSeq" id="WP_394825417.1">
    <property type="nucleotide sequence ID" value="NZ_CP089984.1"/>
</dbReference>
<dbReference type="InterPro" id="IPR049730">
    <property type="entry name" value="SNF2/RAD54-like_C"/>
</dbReference>
<evidence type="ECO:0000313" key="5">
    <source>
        <dbReference type="Proteomes" id="UP001370348"/>
    </source>
</evidence>
<gene>
    <name evidence="4" type="ORF">LZC94_00625</name>
</gene>
<dbReference type="CDD" id="cd18793">
    <property type="entry name" value="SF2_C_SNF"/>
    <property type="match status" value="1"/>
</dbReference>